<evidence type="ECO:0000313" key="3">
    <source>
        <dbReference type="Proteomes" id="UP001066276"/>
    </source>
</evidence>
<evidence type="ECO:0000256" key="1">
    <source>
        <dbReference type="SAM" id="MobiDB-lite"/>
    </source>
</evidence>
<accession>A0AAV7LZX0</accession>
<comment type="caution">
    <text evidence="2">The sequence shown here is derived from an EMBL/GenBank/DDBJ whole genome shotgun (WGS) entry which is preliminary data.</text>
</comment>
<keyword evidence="3" id="KW-1185">Reference proteome</keyword>
<feature type="region of interest" description="Disordered" evidence="1">
    <location>
        <begin position="85"/>
        <end position="109"/>
    </location>
</feature>
<dbReference type="EMBL" id="JANPWB010000015">
    <property type="protein sequence ID" value="KAJ1093215.1"/>
    <property type="molecule type" value="Genomic_DNA"/>
</dbReference>
<reference evidence="2" key="1">
    <citation type="journal article" date="2022" name="bioRxiv">
        <title>Sequencing and chromosome-scale assembly of the giantPleurodeles waltlgenome.</title>
        <authorList>
            <person name="Brown T."/>
            <person name="Elewa A."/>
            <person name="Iarovenko S."/>
            <person name="Subramanian E."/>
            <person name="Araus A.J."/>
            <person name="Petzold A."/>
            <person name="Susuki M."/>
            <person name="Suzuki K.-i.T."/>
            <person name="Hayashi T."/>
            <person name="Toyoda A."/>
            <person name="Oliveira C."/>
            <person name="Osipova E."/>
            <person name="Leigh N.D."/>
            <person name="Simon A."/>
            <person name="Yun M.H."/>
        </authorList>
    </citation>
    <scope>NUCLEOTIDE SEQUENCE</scope>
    <source>
        <strain evidence="2">20211129_DDA</strain>
        <tissue evidence="2">Liver</tissue>
    </source>
</reference>
<organism evidence="2 3">
    <name type="scientific">Pleurodeles waltl</name>
    <name type="common">Iberian ribbed newt</name>
    <dbReference type="NCBI Taxonomy" id="8319"/>
    <lineage>
        <taxon>Eukaryota</taxon>
        <taxon>Metazoa</taxon>
        <taxon>Chordata</taxon>
        <taxon>Craniata</taxon>
        <taxon>Vertebrata</taxon>
        <taxon>Euteleostomi</taxon>
        <taxon>Amphibia</taxon>
        <taxon>Batrachia</taxon>
        <taxon>Caudata</taxon>
        <taxon>Salamandroidea</taxon>
        <taxon>Salamandridae</taxon>
        <taxon>Pleurodelinae</taxon>
        <taxon>Pleurodeles</taxon>
    </lineage>
</organism>
<evidence type="ECO:0000313" key="2">
    <source>
        <dbReference type="EMBL" id="KAJ1093215.1"/>
    </source>
</evidence>
<dbReference type="Proteomes" id="UP001066276">
    <property type="component" value="Chromosome 11"/>
</dbReference>
<proteinExistence type="predicted"/>
<protein>
    <submittedName>
        <fullName evidence="2">Uncharacterized protein</fullName>
    </submittedName>
</protein>
<name>A0AAV7LZX0_PLEWA</name>
<gene>
    <name evidence="2" type="ORF">NDU88_006320</name>
</gene>
<sequence>MGLRQNIDCHGHEQNPYHNSKPYGFLLCGAVDLVERMHHFKVSIDCYYCQEEDASTSVEGDHKQHDPAWDITKVPVVAFQEVMSPEGEAEDEQEVGQGQVEEINGAGLP</sequence>
<dbReference type="AlphaFoldDB" id="A0AAV7LZX0"/>